<dbReference type="AlphaFoldDB" id="A0A7U6GIF8"/>
<feature type="domain" description="MOFRL-associated" evidence="2">
    <location>
        <begin position="40"/>
        <end position="239"/>
    </location>
</feature>
<keyword evidence="3" id="KW-0670">Pyruvate</keyword>
<proteinExistence type="predicted"/>
<evidence type="ECO:0000313" key="4">
    <source>
        <dbReference type="Proteomes" id="UP000031631"/>
    </source>
</evidence>
<dbReference type="KEGG" id="tbn:TBH_C1328"/>
<dbReference type="InterPro" id="IPR039760">
    <property type="entry name" value="MOFRL_protein"/>
</dbReference>
<dbReference type="Pfam" id="PF13660">
    <property type="entry name" value="DUF4147"/>
    <property type="match status" value="1"/>
</dbReference>
<dbReference type="InterPro" id="IPR038614">
    <property type="entry name" value="GK_N_sf"/>
</dbReference>
<keyword evidence="4" id="KW-1185">Reference proteome</keyword>
<dbReference type="PANTHER" id="PTHR12227">
    <property type="entry name" value="GLYCERATE KINASE"/>
    <property type="match status" value="1"/>
</dbReference>
<organism evidence="3 4">
    <name type="scientific">Thiolapillus brandeum</name>
    <dbReference type="NCBI Taxonomy" id="1076588"/>
    <lineage>
        <taxon>Bacteria</taxon>
        <taxon>Pseudomonadati</taxon>
        <taxon>Pseudomonadota</taxon>
        <taxon>Gammaproteobacteria</taxon>
        <taxon>Chromatiales</taxon>
        <taxon>Sedimenticolaceae</taxon>
        <taxon>Thiolapillus</taxon>
    </lineage>
</organism>
<dbReference type="Pfam" id="PF05161">
    <property type="entry name" value="MOFRL"/>
    <property type="match status" value="1"/>
</dbReference>
<accession>A0A7U6GIF8</accession>
<dbReference type="GO" id="GO:0005737">
    <property type="term" value="C:cytoplasm"/>
    <property type="evidence" value="ECO:0007669"/>
    <property type="project" value="TreeGrafter"/>
</dbReference>
<dbReference type="Gene3D" id="3.40.50.10180">
    <property type="entry name" value="Glycerate kinase, MOFRL-like N-terminal domain"/>
    <property type="match status" value="1"/>
</dbReference>
<dbReference type="GO" id="GO:0008887">
    <property type="term" value="F:glycerate kinase activity"/>
    <property type="evidence" value="ECO:0007669"/>
    <property type="project" value="InterPro"/>
</dbReference>
<dbReference type="SUPFAM" id="SSF82544">
    <property type="entry name" value="GckA/TtuD-like"/>
    <property type="match status" value="1"/>
</dbReference>
<evidence type="ECO:0000259" key="2">
    <source>
        <dbReference type="Pfam" id="PF13660"/>
    </source>
</evidence>
<dbReference type="Gene3D" id="3.40.1480.10">
    <property type="entry name" value="MOFRL domain"/>
    <property type="match status" value="1"/>
</dbReference>
<dbReference type="InterPro" id="IPR037035">
    <property type="entry name" value="GK-like_C_sf"/>
</dbReference>
<gene>
    <name evidence="3" type="ORF">TBH_C1328</name>
</gene>
<dbReference type="EMBL" id="AP012273">
    <property type="protein sequence ID" value="BAO44253.1"/>
    <property type="molecule type" value="Genomic_DNA"/>
</dbReference>
<dbReference type="GO" id="GO:0016618">
    <property type="term" value="F:hydroxypyruvate reductase [NAD(P)H] activity"/>
    <property type="evidence" value="ECO:0007669"/>
    <property type="project" value="UniProtKB-EC"/>
</dbReference>
<dbReference type="InterPro" id="IPR007835">
    <property type="entry name" value="MOFRL"/>
</dbReference>
<reference evidence="3 4" key="1">
    <citation type="journal article" date="2014" name="PLoS ONE">
        <title>Physiological and genomic features of a novel sulfur-oxidizing gammaproteobacterium belonging to a previously uncultivated symbiotic lineage isolated from a hydrothermal vent.</title>
        <authorList>
            <person name="Nunoura T."/>
            <person name="Takaki Y."/>
            <person name="Kazama H."/>
            <person name="Kakuta J."/>
            <person name="Shimamura S."/>
            <person name="Makita H."/>
            <person name="Hirai M."/>
            <person name="Miyazaki M."/>
            <person name="Takai K."/>
        </authorList>
    </citation>
    <scope>NUCLEOTIDE SEQUENCE [LARGE SCALE GENOMIC DNA]</scope>
    <source>
        <strain evidence="3 4">Hiromi1</strain>
    </source>
</reference>
<dbReference type="EC" id="1.1.1.81" evidence="3"/>
<dbReference type="InterPro" id="IPR025286">
    <property type="entry name" value="MOFRL_assoc_dom"/>
</dbReference>
<evidence type="ECO:0000313" key="3">
    <source>
        <dbReference type="EMBL" id="BAO44253.1"/>
    </source>
</evidence>
<dbReference type="Proteomes" id="UP000031631">
    <property type="component" value="Chromosome"/>
</dbReference>
<sequence>MAGVCAEAGSFWYKGVFPDFFYCSSMSKHTSARHRYRTDLLQIYRAALSRVAGDTAVADWLRKQQSFAAPLAVVAIGKAAPAMMAGASKVLGQRLVSGLVITREGYAEPGLENHPAMVQIESAHPIPDTRSLEAGRQLLEFIARQPGNRQLLFLISGGSSSLVEVLPEPCTLEQLQSLNHWLLASGLAIGSINRIRSRISRIKGGQLCRFLEGRQAQVLLISDVPGDDPAIVGSGLLYPLPGCGSLPQMPPGLSACLAEARPVCNREIPHATIATNSDAQEAAAQAARMLGYKTTTDLPFLQGDAAARGREFGQTMLGAAPGVYILGGETTVTLPPQPGRGGRNQHLALAAAAEIRGREDILILAAGTDGTDGMSDDAGALVDGGTWMRAVNEGFDPQHSLNRADSGTLLEATGDLVYTGPTGTNVMDLLIGLRLASSGSGS</sequence>
<protein>
    <submittedName>
        <fullName evidence="3">Hydroxypyruvate reductase</fullName>
        <ecNumber evidence="3">1.1.1.81</ecNumber>
    </submittedName>
</protein>
<keyword evidence="3" id="KW-0560">Oxidoreductase</keyword>
<name>A0A7U6GIF8_9GAMM</name>
<evidence type="ECO:0000259" key="1">
    <source>
        <dbReference type="Pfam" id="PF05161"/>
    </source>
</evidence>
<dbReference type="PANTHER" id="PTHR12227:SF0">
    <property type="entry name" value="GLYCERATE KINASE"/>
    <property type="match status" value="1"/>
</dbReference>
<feature type="domain" description="MOFRL" evidence="1">
    <location>
        <begin position="323"/>
        <end position="428"/>
    </location>
</feature>